<dbReference type="SUPFAM" id="SSF53448">
    <property type="entry name" value="Nucleotide-diphospho-sugar transferases"/>
    <property type="match status" value="1"/>
</dbReference>
<dbReference type="InterPro" id="IPR005835">
    <property type="entry name" value="NTP_transferase_dom"/>
</dbReference>
<dbReference type="SUPFAM" id="SSF159283">
    <property type="entry name" value="Guanosine diphospho-D-mannose pyrophosphorylase/mannose-6-phosphate isomerase linker domain"/>
    <property type="match status" value="1"/>
</dbReference>
<dbReference type="Gene3D" id="3.90.550.10">
    <property type="entry name" value="Spore Coat Polysaccharide Biosynthesis Protein SpsA, Chain A"/>
    <property type="match status" value="1"/>
</dbReference>
<comment type="catalytic activity">
    <reaction evidence="7">
        <text>alpha-D-mannose 1-phosphate + GTP + H(+) = GDP-alpha-D-mannose + diphosphate</text>
        <dbReference type="Rhea" id="RHEA:15229"/>
        <dbReference type="ChEBI" id="CHEBI:15378"/>
        <dbReference type="ChEBI" id="CHEBI:33019"/>
        <dbReference type="ChEBI" id="CHEBI:37565"/>
        <dbReference type="ChEBI" id="CHEBI:57527"/>
        <dbReference type="ChEBI" id="CHEBI:58409"/>
        <dbReference type="EC" id="2.7.7.13"/>
    </reaction>
</comment>
<evidence type="ECO:0000259" key="9">
    <source>
        <dbReference type="Pfam" id="PF22640"/>
    </source>
</evidence>
<keyword evidence="4 10" id="KW-0548">Nucleotidyltransferase</keyword>
<dbReference type="GO" id="GO:0009298">
    <property type="term" value="P:GDP-mannose biosynthetic process"/>
    <property type="evidence" value="ECO:0007669"/>
    <property type="project" value="TreeGrafter"/>
</dbReference>
<dbReference type="EMBL" id="CP027806">
    <property type="protein sequence ID" value="AXJ02037.1"/>
    <property type="molecule type" value="Genomic_DNA"/>
</dbReference>
<organism evidence="10 11">
    <name type="scientific">Cyclonatronum proteinivorum</name>
    <dbReference type="NCBI Taxonomy" id="1457365"/>
    <lineage>
        <taxon>Bacteria</taxon>
        <taxon>Pseudomonadati</taxon>
        <taxon>Balneolota</taxon>
        <taxon>Balneolia</taxon>
        <taxon>Balneolales</taxon>
        <taxon>Cyclonatronaceae</taxon>
        <taxon>Cyclonatronum</taxon>
    </lineage>
</organism>
<dbReference type="EC" id="2.7.7.13" evidence="2"/>
<dbReference type="AlphaFoldDB" id="A0A345UNI5"/>
<accession>A0A345UNI5</accession>
<dbReference type="PANTHER" id="PTHR46390:SF1">
    <property type="entry name" value="MANNOSE-1-PHOSPHATE GUANYLYLTRANSFERASE"/>
    <property type="match status" value="1"/>
</dbReference>
<evidence type="ECO:0000256" key="2">
    <source>
        <dbReference type="ARBA" id="ARBA00012387"/>
    </source>
</evidence>
<feature type="domain" description="Nucleotidyl transferase" evidence="8">
    <location>
        <begin position="1"/>
        <end position="282"/>
    </location>
</feature>
<dbReference type="InterPro" id="IPR029044">
    <property type="entry name" value="Nucleotide-diphossugar_trans"/>
</dbReference>
<evidence type="ECO:0000256" key="7">
    <source>
        <dbReference type="ARBA" id="ARBA00047343"/>
    </source>
</evidence>
<evidence type="ECO:0000313" key="10">
    <source>
        <dbReference type="EMBL" id="AXJ02037.1"/>
    </source>
</evidence>
<evidence type="ECO:0000313" key="11">
    <source>
        <dbReference type="Proteomes" id="UP000254808"/>
    </source>
</evidence>
<evidence type="ECO:0000256" key="4">
    <source>
        <dbReference type="ARBA" id="ARBA00022695"/>
    </source>
</evidence>
<evidence type="ECO:0000256" key="5">
    <source>
        <dbReference type="ARBA" id="ARBA00022741"/>
    </source>
</evidence>
<dbReference type="Proteomes" id="UP000254808">
    <property type="component" value="Chromosome"/>
</dbReference>
<dbReference type="InterPro" id="IPR049577">
    <property type="entry name" value="GMPP_N"/>
</dbReference>
<sequence length="354" mass="38746">MAGGSGTRFWPKSRVAKPKQFLRLVGEKTMLQQTVARVSSMVPPERVLIITNKSYTALVQQQLPEVPAENIIGEPVGRNTAPVAAAAAAIIEARTPGASMAVLPSDHYIRDEATFCGILASAFAKAEAGHNLVTIGIRPYRPETGFGYIQTVAEKSEMAEGNPVHEVKRFAEKPDLKTAVSFLESGDFLWNSGMFVWRSDVILDEFRLHLPELHSLAITLQEALAGGMSVPDVEAFYQAAPSVSVDYGIMEKASTVHVLPGEFGWNDVGSWQAIYELQDKDEAGNVTDAAEVLMTGCKDSYVYSRSGRLISLVGLDGIGVVETDDALMVCRIEKSQDVREIVAKLQEEPWRKYR</sequence>
<evidence type="ECO:0000259" key="8">
    <source>
        <dbReference type="Pfam" id="PF00483"/>
    </source>
</evidence>
<reference evidence="10 11" key="1">
    <citation type="submission" date="2018-03" db="EMBL/GenBank/DDBJ databases">
        <title>Phenotypic and genomic properties of Cyclonatronum proteinivorum gen. nov., sp. nov., a haloalkaliphilic bacteroidete from soda lakes possessing Na+-translocating rhodopsin.</title>
        <authorList>
            <person name="Toshchakov S.V."/>
            <person name="Korzhenkov A."/>
            <person name="Samarov N.I."/>
            <person name="Kublanov I.V."/>
            <person name="Muntyan M.S."/>
            <person name="Sorokin D.Y."/>
        </authorList>
    </citation>
    <scope>NUCLEOTIDE SEQUENCE [LARGE SCALE GENOMIC DNA]</scope>
    <source>
        <strain evidence="10 11">Omega</strain>
    </source>
</reference>
<evidence type="ECO:0000256" key="3">
    <source>
        <dbReference type="ARBA" id="ARBA00022679"/>
    </source>
</evidence>
<comment type="similarity">
    <text evidence="1">Belongs to the mannose-6-phosphate isomerase type 2 family.</text>
</comment>
<dbReference type="Pfam" id="PF00483">
    <property type="entry name" value="NTP_transferase"/>
    <property type="match status" value="1"/>
</dbReference>
<dbReference type="KEGG" id="cprv:CYPRO_2799"/>
<dbReference type="GO" id="GO:0004475">
    <property type="term" value="F:mannose-1-phosphate guanylyltransferase (GTP) activity"/>
    <property type="evidence" value="ECO:0007669"/>
    <property type="project" value="UniProtKB-EC"/>
</dbReference>
<dbReference type="FunFam" id="3.90.550.10:FF:000046">
    <property type="entry name" value="Mannose-1-phosphate guanylyltransferase (GDP)"/>
    <property type="match status" value="1"/>
</dbReference>
<proteinExistence type="inferred from homology"/>
<dbReference type="CDD" id="cd02509">
    <property type="entry name" value="GDP-M1P_Guanylyltransferase"/>
    <property type="match status" value="1"/>
</dbReference>
<dbReference type="InterPro" id="IPR054566">
    <property type="entry name" value="ManC/GMP-like_b-helix"/>
</dbReference>
<dbReference type="InterPro" id="IPR051161">
    <property type="entry name" value="Mannose-6P_isomerase_type2"/>
</dbReference>
<dbReference type="PANTHER" id="PTHR46390">
    <property type="entry name" value="MANNOSE-1-PHOSPHATE GUANYLYLTRANSFERASE"/>
    <property type="match status" value="1"/>
</dbReference>
<evidence type="ECO:0000256" key="6">
    <source>
        <dbReference type="ARBA" id="ARBA00023134"/>
    </source>
</evidence>
<keyword evidence="5" id="KW-0547">Nucleotide-binding</keyword>
<dbReference type="Pfam" id="PF22640">
    <property type="entry name" value="ManC_GMP_beta-helix"/>
    <property type="match status" value="1"/>
</dbReference>
<feature type="domain" description="MannoseP isomerase/GMP-like beta-helix" evidence="9">
    <location>
        <begin position="298"/>
        <end position="345"/>
    </location>
</feature>
<dbReference type="GO" id="GO:0005525">
    <property type="term" value="F:GTP binding"/>
    <property type="evidence" value="ECO:0007669"/>
    <property type="project" value="UniProtKB-KW"/>
</dbReference>
<gene>
    <name evidence="10" type="ORF">CYPRO_2799</name>
</gene>
<keyword evidence="11" id="KW-1185">Reference proteome</keyword>
<evidence type="ECO:0000256" key="1">
    <source>
        <dbReference type="ARBA" id="ARBA00006115"/>
    </source>
</evidence>
<keyword evidence="6" id="KW-0342">GTP-binding</keyword>
<keyword evidence="3 10" id="KW-0808">Transferase</keyword>
<protein>
    <recommendedName>
        <fullName evidence="2">mannose-1-phosphate guanylyltransferase</fullName>
        <ecNumber evidence="2">2.7.7.13</ecNumber>
    </recommendedName>
</protein>
<name>A0A345UNI5_9BACT</name>